<dbReference type="EC" id="2.7.13.3" evidence="3"/>
<dbReference type="Gene3D" id="1.10.287.130">
    <property type="match status" value="1"/>
</dbReference>
<evidence type="ECO:0000256" key="9">
    <source>
        <dbReference type="ARBA" id="ARBA00022777"/>
    </source>
</evidence>
<dbReference type="GO" id="GO:0000155">
    <property type="term" value="F:phosphorelay sensor kinase activity"/>
    <property type="evidence" value="ECO:0007669"/>
    <property type="project" value="InterPro"/>
</dbReference>
<dbReference type="GO" id="GO:0005524">
    <property type="term" value="F:ATP binding"/>
    <property type="evidence" value="ECO:0007669"/>
    <property type="project" value="UniProtKB-KW"/>
</dbReference>
<keyword evidence="12" id="KW-0902">Two-component regulatory system</keyword>
<dbReference type="SMART" id="SM00091">
    <property type="entry name" value="PAS"/>
    <property type="match status" value="2"/>
</dbReference>
<dbReference type="InterPro" id="IPR000014">
    <property type="entry name" value="PAS"/>
</dbReference>
<dbReference type="Pfam" id="PF08447">
    <property type="entry name" value="PAS_3"/>
    <property type="match status" value="1"/>
</dbReference>
<evidence type="ECO:0000259" key="15">
    <source>
        <dbReference type="PROSITE" id="PS50112"/>
    </source>
</evidence>
<keyword evidence="4" id="KW-1003">Cell membrane</keyword>
<dbReference type="InterPro" id="IPR033479">
    <property type="entry name" value="dCache_1"/>
</dbReference>
<dbReference type="InterPro" id="IPR036890">
    <property type="entry name" value="HATPase_C_sf"/>
</dbReference>
<keyword evidence="6" id="KW-0808">Transferase</keyword>
<evidence type="ECO:0000256" key="4">
    <source>
        <dbReference type="ARBA" id="ARBA00022475"/>
    </source>
</evidence>
<dbReference type="PROSITE" id="PS50885">
    <property type="entry name" value="HAMP"/>
    <property type="match status" value="1"/>
</dbReference>
<dbReference type="SUPFAM" id="SSF55874">
    <property type="entry name" value="ATPase domain of HSP90 chaperone/DNA topoisomerase II/histidine kinase"/>
    <property type="match status" value="1"/>
</dbReference>
<evidence type="ECO:0000256" key="11">
    <source>
        <dbReference type="ARBA" id="ARBA00022989"/>
    </source>
</evidence>
<evidence type="ECO:0000256" key="7">
    <source>
        <dbReference type="ARBA" id="ARBA00022692"/>
    </source>
</evidence>
<dbReference type="Gene3D" id="3.30.450.20">
    <property type="entry name" value="PAS domain"/>
    <property type="match status" value="3"/>
</dbReference>
<dbReference type="CDD" id="cd12915">
    <property type="entry name" value="PDC2_DGC_like"/>
    <property type="match status" value="1"/>
</dbReference>
<dbReference type="PANTHER" id="PTHR43304:SF1">
    <property type="entry name" value="PAC DOMAIN-CONTAINING PROTEIN"/>
    <property type="match status" value="1"/>
</dbReference>
<feature type="transmembrane region" description="Helical" evidence="14">
    <location>
        <begin position="286"/>
        <end position="306"/>
    </location>
</feature>
<dbReference type="PANTHER" id="PTHR43304">
    <property type="entry name" value="PHYTOCHROME-LIKE PROTEIN CPH1"/>
    <property type="match status" value="1"/>
</dbReference>
<dbReference type="SUPFAM" id="SSF55785">
    <property type="entry name" value="PYP-like sensor domain (PAS domain)"/>
    <property type="match status" value="2"/>
</dbReference>
<dbReference type="NCBIfam" id="TIGR00229">
    <property type="entry name" value="sensory_box"/>
    <property type="match status" value="1"/>
</dbReference>
<dbReference type="InterPro" id="IPR029016">
    <property type="entry name" value="GAF-like_dom_sf"/>
</dbReference>
<dbReference type="SMART" id="SM00065">
    <property type="entry name" value="GAF"/>
    <property type="match status" value="1"/>
</dbReference>
<dbReference type="InterPro" id="IPR052162">
    <property type="entry name" value="Sensor_kinase/Photoreceptor"/>
</dbReference>
<dbReference type="GO" id="GO:0005886">
    <property type="term" value="C:plasma membrane"/>
    <property type="evidence" value="ECO:0007669"/>
    <property type="project" value="UniProtKB-SubCell"/>
</dbReference>
<comment type="caution">
    <text evidence="18">The sequence shown here is derived from an EMBL/GenBank/DDBJ whole genome shotgun (WGS) entry which is preliminary data.</text>
</comment>
<evidence type="ECO:0000259" key="16">
    <source>
        <dbReference type="PROSITE" id="PS50113"/>
    </source>
</evidence>
<comment type="subcellular location">
    <subcellularLocation>
        <location evidence="2">Cell membrane</location>
        <topology evidence="2">Multi-pass membrane protein</topology>
    </subcellularLocation>
</comment>
<proteinExistence type="predicted"/>
<feature type="domain" description="PAC" evidence="16">
    <location>
        <begin position="757"/>
        <end position="808"/>
    </location>
</feature>
<dbReference type="InterPro" id="IPR001610">
    <property type="entry name" value="PAC"/>
</dbReference>
<dbReference type="AlphaFoldDB" id="A0A0F3H0H2"/>
<dbReference type="InterPro" id="IPR003018">
    <property type="entry name" value="GAF"/>
</dbReference>
<dbReference type="CDD" id="cd12914">
    <property type="entry name" value="PDC1_DGC_like"/>
    <property type="match status" value="1"/>
</dbReference>
<feature type="non-terminal residue" evidence="18">
    <location>
        <position position="967"/>
    </location>
</feature>
<keyword evidence="9 18" id="KW-0418">Kinase</keyword>
<reference evidence="18 19" key="1">
    <citation type="submission" date="2015-02" db="EMBL/GenBank/DDBJ databases">
        <title>Single-cell genomics of uncultivated deep-branching MTB reveals a conserved set of magnetosome genes.</title>
        <authorList>
            <person name="Kolinko S."/>
            <person name="Richter M."/>
            <person name="Glockner F.O."/>
            <person name="Brachmann A."/>
            <person name="Schuler D."/>
        </authorList>
    </citation>
    <scope>NUCLEOTIDE SEQUENCE [LARGE SCALE GENOMIC DNA]</scope>
    <source>
        <strain evidence="18">TM-1</strain>
    </source>
</reference>
<dbReference type="CDD" id="cd00130">
    <property type="entry name" value="PAS"/>
    <property type="match status" value="2"/>
</dbReference>
<dbReference type="SUPFAM" id="SSF55781">
    <property type="entry name" value="GAF domain-like"/>
    <property type="match status" value="1"/>
</dbReference>
<feature type="domain" description="PAC" evidence="16">
    <location>
        <begin position="449"/>
        <end position="501"/>
    </location>
</feature>
<dbReference type="Pfam" id="PF02743">
    <property type="entry name" value="dCache_1"/>
    <property type="match status" value="1"/>
</dbReference>
<protein>
    <recommendedName>
        <fullName evidence="3">histidine kinase</fullName>
        <ecNumber evidence="3">2.7.13.3</ecNumber>
    </recommendedName>
</protein>
<evidence type="ECO:0000256" key="2">
    <source>
        <dbReference type="ARBA" id="ARBA00004651"/>
    </source>
</evidence>
<evidence type="ECO:0000256" key="6">
    <source>
        <dbReference type="ARBA" id="ARBA00022679"/>
    </source>
</evidence>
<evidence type="ECO:0000256" key="10">
    <source>
        <dbReference type="ARBA" id="ARBA00022840"/>
    </source>
</evidence>
<dbReference type="PROSITE" id="PS50112">
    <property type="entry name" value="PAS"/>
    <property type="match status" value="1"/>
</dbReference>
<evidence type="ECO:0000313" key="18">
    <source>
        <dbReference type="EMBL" id="KJU87666.1"/>
    </source>
</evidence>
<dbReference type="CDD" id="cd00082">
    <property type="entry name" value="HisKA"/>
    <property type="match status" value="1"/>
</dbReference>
<keyword evidence="11 14" id="KW-1133">Transmembrane helix</keyword>
<accession>A0A0F3H0H2</accession>
<sequence length="967" mass="107046">MKKLFYLIRYRIIYVAIIAALPLLFMTLYANVQERALTVSRANDNIRAMTALVGASIEGYIEQVRQTLVTTSHIPEVQQGNAPDCQRELNYLLKGLPWLDGIGVADVNGTVWCATPHKGKINVLNKGFFKKTTEVRNFVAGGFAVERSTGKPVMYMAYPVRDKEKRLIGVTYVIFNLHTLRDLIARANLPKGYSFTLINADGVVVGHHPDGNKWVGTTIKDDQLQGAIAEHNGVEFAEAIGPDGVNRHYGLTSLYSGGNAVGLYVGIGQSAEDMFADARGRFRRNLAWVVLTMTFGVIAGWAGIYVSVMGQVYRLVGVVRRMAGGDLSVRSGFACRESELGLLAGSIDELGSSLYKKKEDTEGTLNQLRGSRERYSALASNIPGAVYRRLPDANWTMEFLGAAIEDACGYPASIFIFNKERPFAGIVHPEDRDNAERALVAAIKDKRPYDLTYRIVDSQNSTRWLNDRGAGVYDADGRVIHLDGVIVDDTMRLQAQEVLLKLNRALRTFGSCSQALVRATDELQLLMRICKTIVAEGEFPIVWVGYAIEEDGVKVVHPVASSGDDKGYLAQVRVRWDDSEIGSGPVGSAIKTARPCVVEDIEVDESFVPWRKVAQRFGFRSLVCLPLIEGNVAFGALTVYSRDRYAFDTQEIDLLIKLAGELAYGIVTLRTRVQRWKAEEMIQRISNHHMAVLSAAGEGIVGLDGQEYPGAVKNSGCITFANPAAANMLGWHEDELIGMPVSAITSLAGFMKDTIYSRPDEEFKRKDGSVFAVEYVSTPIEEKGQTTGAVLVFKDITLRRGLEEKQKQNEQLLVQQSKLAAMGEMIGNIAHQWRQPLSVVSGVLLNIQDAYEFGDLNAKYLSDKLNQANQSLEFMSVTIDDFRNFFKPDKEKTEFDIKEAINKTVSIVSASLKDNFIDLRLQIEDGLSVNGYPNEFSQVLLNIVTNAKDFLLLRAIQGPFIAVNAYR</sequence>
<keyword evidence="10" id="KW-0067">ATP-binding</keyword>
<keyword evidence="5" id="KW-0597">Phosphoprotein</keyword>
<dbReference type="PROSITE" id="PS50113">
    <property type="entry name" value="PAC"/>
    <property type="match status" value="2"/>
</dbReference>
<evidence type="ECO:0000256" key="13">
    <source>
        <dbReference type="ARBA" id="ARBA00023136"/>
    </source>
</evidence>
<dbReference type="InterPro" id="IPR003661">
    <property type="entry name" value="HisK_dim/P_dom"/>
</dbReference>
<keyword evidence="7 14" id="KW-0812">Transmembrane</keyword>
<dbReference type="SUPFAM" id="SSF103190">
    <property type="entry name" value="Sensory domain-like"/>
    <property type="match status" value="1"/>
</dbReference>
<organism evidence="18 19">
    <name type="scientific">Candidatus Magnetobacterium bavaricum</name>
    <dbReference type="NCBI Taxonomy" id="29290"/>
    <lineage>
        <taxon>Bacteria</taxon>
        <taxon>Pseudomonadati</taxon>
        <taxon>Nitrospirota</taxon>
        <taxon>Thermodesulfovibrionia</taxon>
        <taxon>Thermodesulfovibrionales</taxon>
        <taxon>Candidatus Magnetobacteriaceae</taxon>
        <taxon>Candidatus Magnetobacterium</taxon>
    </lineage>
</organism>
<dbReference type="InterPro" id="IPR000700">
    <property type="entry name" value="PAS-assoc_C"/>
</dbReference>
<keyword evidence="8" id="KW-0547">Nucleotide-binding</keyword>
<evidence type="ECO:0000256" key="8">
    <source>
        <dbReference type="ARBA" id="ARBA00022741"/>
    </source>
</evidence>
<feature type="domain" description="HAMP" evidence="17">
    <location>
        <begin position="306"/>
        <end position="359"/>
    </location>
</feature>
<keyword evidence="13 14" id="KW-0472">Membrane</keyword>
<dbReference type="Pfam" id="PF13426">
    <property type="entry name" value="PAS_9"/>
    <property type="match status" value="1"/>
</dbReference>
<evidence type="ECO:0000256" key="1">
    <source>
        <dbReference type="ARBA" id="ARBA00000085"/>
    </source>
</evidence>
<comment type="catalytic activity">
    <reaction evidence="1">
        <text>ATP + protein L-histidine = ADP + protein N-phospho-L-histidine.</text>
        <dbReference type="EC" id="2.7.13.3"/>
    </reaction>
</comment>
<evidence type="ECO:0000256" key="3">
    <source>
        <dbReference type="ARBA" id="ARBA00012438"/>
    </source>
</evidence>
<feature type="transmembrane region" description="Helical" evidence="14">
    <location>
        <begin position="12"/>
        <end position="32"/>
    </location>
</feature>
<dbReference type="Gene3D" id="3.30.450.40">
    <property type="match status" value="1"/>
</dbReference>
<dbReference type="Proteomes" id="UP000033423">
    <property type="component" value="Unassembled WGS sequence"/>
</dbReference>
<dbReference type="InterPro" id="IPR035965">
    <property type="entry name" value="PAS-like_dom_sf"/>
</dbReference>
<dbReference type="EMBL" id="LACI01000066">
    <property type="protein sequence ID" value="KJU87666.1"/>
    <property type="molecule type" value="Genomic_DNA"/>
</dbReference>
<keyword evidence="19" id="KW-1185">Reference proteome</keyword>
<dbReference type="InterPro" id="IPR029151">
    <property type="entry name" value="Sensor-like_sf"/>
</dbReference>
<dbReference type="Gene3D" id="3.30.565.10">
    <property type="entry name" value="Histidine kinase-like ATPase, C-terminal domain"/>
    <property type="match status" value="1"/>
</dbReference>
<evidence type="ECO:0000313" key="19">
    <source>
        <dbReference type="Proteomes" id="UP000033423"/>
    </source>
</evidence>
<dbReference type="CDD" id="cd06225">
    <property type="entry name" value="HAMP"/>
    <property type="match status" value="1"/>
</dbReference>
<dbReference type="InterPro" id="IPR003660">
    <property type="entry name" value="HAMP_dom"/>
</dbReference>
<evidence type="ECO:0000256" key="12">
    <source>
        <dbReference type="ARBA" id="ARBA00023012"/>
    </source>
</evidence>
<name>A0A0F3H0H2_9BACT</name>
<dbReference type="Pfam" id="PF13185">
    <property type="entry name" value="GAF_2"/>
    <property type="match status" value="1"/>
</dbReference>
<evidence type="ECO:0000256" key="5">
    <source>
        <dbReference type="ARBA" id="ARBA00022553"/>
    </source>
</evidence>
<dbReference type="SMART" id="SM00086">
    <property type="entry name" value="PAC"/>
    <property type="match status" value="2"/>
</dbReference>
<gene>
    <name evidence="18" type="ORF">MBAV_000137</name>
</gene>
<feature type="domain" description="PAS" evidence="15">
    <location>
        <begin position="711"/>
        <end position="738"/>
    </location>
</feature>
<dbReference type="InterPro" id="IPR013655">
    <property type="entry name" value="PAS_fold_3"/>
</dbReference>
<evidence type="ECO:0000256" key="14">
    <source>
        <dbReference type="SAM" id="Phobius"/>
    </source>
</evidence>
<evidence type="ECO:0000259" key="17">
    <source>
        <dbReference type="PROSITE" id="PS50885"/>
    </source>
</evidence>